<protein>
    <submittedName>
        <fullName evidence="1">Uncharacterized protein</fullName>
    </submittedName>
</protein>
<accession>A0A4C1UPF9</accession>
<organism evidence="1 2">
    <name type="scientific">Eumeta variegata</name>
    <name type="common">Bagworm moth</name>
    <name type="synonym">Eumeta japonica</name>
    <dbReference type="NCBI Taxonomy" id="151549"/>
    <lineage>
        <taxon>Eukaryota</taxon>
        <taxon>Metazoa</taxon>
        <taxon>Ecdysozoa</taxon>
        <taxon>Arthropoda</taxon>
        <taxon>Hexapoda</taxon>
        <taxon>Insecta</taxon>
        <taxon>Pterygota</taxon>
        <taxon>Neoptera</taxon>
        <taxon>Endopterygota</taxon>
        <taxon>Lepidoptera</taxon>
        <taxon>Glossata</taxon>
        <taxon>Ditrysia</taxon>
        <taxon>Tineoidea</taxon>
        <taxon>Psychidae</taxon>
        <taxon>Oiketicinae</taxon>
        <taxon>Eumeta</taxon>
    </lineage>
</organism>
<dbReference type="AlphaFoldDB" id="A0A4C1UPF9"/>
<evidence type="ECO:0000313" key="1">
    <source>
        <dbReference type="EMBL" id="GBP28219.1"/>
    </source>
</evidence>
<evidence type="ECO:0000313" key="2">
    <source>
        <dbReference type="Proteomes" id="UP000299102"/>
    </source>
</evidence>
<keyword evidence="2" id="KW-1185">Reference proteome</keyword>
<name>A0A4C1UPF9_EUMVA</name>
<proteinExistence type="predicted"/>
<comment type="caution">
    <text evidence="1">The sequence shown here is derived from an EMBL/GenBank/DDBJ whole genome shotgun (WGS) entry which is preliminary data.</text>
</comment>
<sequence>MHHEFSQCFLFEIYDSTDSDMYCWFKDHEEDNSVVVIIDLLLVHSTFLISAAESKSCSSTFITAMAMVFEAQNN</sequence>
<dbReference type="EMBL" id="BGZK01000204">
    <property type="protein sequence ID" value="GBP28219.1"/>
    <property type="molecule type" value="Genomic_DNA"/>
</dbReference>
<dbReference type="Proteomes" id="UP000299102">
    <property type="component" value="Unassembled WGS sequence"/>
</dbReference>
<gene>
    <name evidence="1" type="ORF">EVAR_19067_1</name>
</gene>
<reference evidence="1 2" key="1">
    <citation type="journal article" date="2019" name="Commun. Biol.">
        <title>The bagworm genome reveals a unique fibroin gene that provides high tensile strength.</title>
        <authorList>
            <person name="Kono N."/>
            <person name="Nakamura H."/>
            <person name="Ohtoshi R."/>
            <person name="Tomita M."/>
            <person name="Numata K."/>
            <person name="Arakawa K."/>
        </authorList>
    </citation>
    <scope>NUCLEOTIDE SEQUENCE [LARGE SCALE GENOMIC DNA]</scope>
</reference>